<dbReference type="Gene3D" id="3.30.70.100">
    <property type="match status" value="1"/>
</dbReference>
<comment type="subcellular location">
    <subcellularLocation>
        <location evidence="7">Cell inner membrane</location>
        <topology evidence="7">Multi-pass membrane protein</topology>
    </subcellularLocation>
    <subcellularLocation>
        <location evidence="1">Cell membrane</location>
        <topology evidence="1">Multi-pass membrane protein</topology>
    </subcellularLocation>
</comment>
<organism evidence="10 11">
    <name type="scientific">Stakelama sediminis</name>
    <dbReference type="NCBI Taxonomy" id="463200"/>
    <lineage>
        <taxon>Bacteria</taxon>
        <taxon>Pseudomonadati</taxon>
        <taxon>Pseudomonadota</taxon>
        <taxon>Alphaproteobacteria</taxon>
        <taxon>Sphingomonadales</taxon>
        <taxon>Sphingomonadaceae</taxon>
        <taxon>Stakelama</taxon>
    </lineage>
</organism>
<keyword evidence="7" id="KW-0407">Ion channel</keyword>
<feature type="transmembrane region" description="Helical" evidence="7">
    <location>
        <begin position="96"/>
        <end position="122"/>
    </location>
</feature>
<evidence type="ECO:0000256" key="6">
    <source>
        <dbReference type="ARBA" id="ARBA00023136"/>
    </source>
</evidence>
<dbReference type="InterPro" id="IPR023408">
    <property type="entry name" value="MscS_beta-dom_sf"/>
</dbReference>
<keyword evidence="7" id="KW-0406">Ion transport</keyword>
<feature type="transmembrane region" description="Helical" evidence="7">
    <location>
        <begin position="20"/>
        <end position="39"/>
    </location>
</feature>
<dbReference type="InterPro" id="IPR011066">
    <property type="entry name" value="MscS_channel_C_sf"/>
</dbReference>
<accession>A0A840YV09</accession>
<evidence type="ECO:0000256" key="7">
    <source>
        <dbReference type="RuleBase" id="RU369025"/>
    </source>
</evidence>
<sequence length="300" mass="33054">MNTLNILIHQLEAMWKSAVQLLPSLVIAVVVLILTWLIAKFARRISDRLTTRTSMRPSLQALVETLIGIAIWIVGILTAATIVLPGLTPASLLAGLGIGTVAIGFAFQDIFENFLAGILILLRKKMRIGDMISCDGIEGRVEQIMLRETHVRKLSNELTVVPNSKLFKNPVEILTDNDQRRHEIVAGVSYDTDLEQARAVILKAVEEAEGVDTDQRIDVFAREFNSSSIDFTVRWWAGSKPIDMHRTRDSVIRNIKRALDEAGIEIPFPYVTNTFKEPLRIVGEDDQGTGESAGAGAGAA</sequence>
<comment type="caution">
    <text evidence="7">Lacks conserved residue(s) required for the propagation of feature annotation.</text>
</comment>
<gene>
    <name evidence="10" type="ORF">FHR23_000329</name>
</gene>
<comment type="similarity">
    <text evidence="2 7">Belongs to the MscS (TC 1.A.23) family.</text>
</comment>
<evidence type="ECO:0000313" key="10">
    <source>
        <dbReference type="EMBL" id="MBB5717422.1"/>
    </source>
</evidence>
<name>A0A840YV09_9SPHN</name>
<keyword evidence="4 7" id="KW-0812">Transmembrane</keyword>
<dbReference type="GO" id="GO:0005886">
    <property type="term" value="C:plasma membrane"/>
    <property type="evidence" value="ECO:0007669"/>
    <property type="project" value="UniProtKB-SubCell"/>
</dbReference>
<protein>
    <recommendedName>
        <fullName evidence="7">Small-conductance mechanosensitive channel</fullName>
    </recommendedName>
</protein>
<comment type="function">
    <text evidence="7">Mechanosensitive channel that participates in the regulation of osmotic pressure changes within the cell, opening in response to stretch forces in the membrane lipid bilayer, without the need for other proteins. Contributes to normal resistance to hypoosmotic shock. Forms an ion channel of 1.0 nanosiemens conductance with a slight preference for anions.</text>
</comment>
<keyword evidence="3" id="KW-1003">Cell membrane</keyword>
<dbReference type="GO" id="GO:0008381">
    <property type="term" value="F:mechanosensitive monoatomic ion channel activity"/>
    <property type="evidence" value="ECO:0007669"/>
    <property type="project" value="InterPro"/>
</dbReference>
<evidence type="ECO:0000256" key="5">
    <source>
        <dbReference type="ARBA" id="ARBA00022989"/>
    </source>
</evidence>
<feature type="transmembrane region" description="Helical" evidence="7">
    <location>
        <begin position="59"/>
        <end position="84"/>
    </location>
</feature>
<evidence type="ECO:0000256" key="1">
    <source>
        <dbReference type="ARBA" id="ARBA00004651"/>
    </source>
</evidence>
<evidence type="ECO:0000259" key="8">
    <source>
        <dbReference type="Pfam" id="PF00924"/>
    </source>
</evidence>
<evidence type="ECO:0000256" key="2">
    <source>
        <dbReference type="ARBA" id="ARBA00008017"/>
    </source>
</evidence>
<comment type="caution">
    <text evidence="10">The sequence shown here is derived from an EMBL/GenBank/DDBJ whole genome shotgun (WGS) entry which is preliminary data.</text>
</comment>
<dbReference type="RefSeq" id="WP_184001193.1">
    <property type="nucleotide sequence ID" value="NZ_BAABIF010000004.1"/>
</dbReference>
<dbReference type="SUPFAM" id="SSF82689">
    <property type="entry name" value="Mechanosensitive channel protein MscS (YggB), C-terminal domain"/>
    <property type="match status" value="1"/>
</dbReference>
<dbReference type="PANTHER" id="PTHR30221">
    <property type="entry name" value="SMALL-CONDUCTANCE MECHANOSENSITIVE CHANNEL"/>
    <property type="match status" value="1"/>
</dbReference>
<dbReference type="InterPro" id="IPR008910">
    <property type="entry name" value="MSC_TM_helix"/>
</dbReference>
<dbReference type="Pfam" id="PF21082">
    <property type="entry name" value="MS_channel_3rd"/>
    <property type="match status" value="1"/>
</dbReference>
<dbReference type="InterPro" id="IPR006685">
    <property type="entry name" value="MscS_channel_2nd"/>
</dbReference>
<evidence type="ECO:0000256" key="3">
    <source>
        <dbReference type="ARBA" id="ARBA00022475"/>
    </source>
</evidence>
<evidence type="ECO:0000259" key="9">
    <source>
        <dbReference type="Pfam" id="PF21082"/>
    </source>
</evidence>
<evidence type="ECO:0000256" key="4">
    <source>
        <dbReference type="ARBA" id="ARBA00022692"/>
    </source>
</evidence>
<dbReference type="Gene3D" id="1.10.287.1260">
    <property type="match status" value="1"/>
</dbReference>
<dbReference type="InterPro" id="IPR049278">
    <property type="entry name" value="MS_channel_C"/>
</dbReference>
<keyword evidence="5 7" id="KW-1133">Transmembrane helix</keyword>
<reference evidence="10 11" key="1">
    <citation type="submission" date="2020-08" db="EMBL/GenBank/DDBJ databases">
        <title>Genomic Encyclopedia of Type Strains, Phase IV (KMG-IV): sequencing the most valuable type-strain genomes for metagenomic binning, comparative biology and taxonomic classification.</title>
        <authorList>
            <person name="Goeker M."/>
        </authorList>
    </citation>
    <scope>NUCLEOTIDE SEQUENCE [LARGE SCALE GENOMIC DNA]</scope>
    <source>
        <strain evidence="10 11">DSM 27203</strain>
    </source>
</reference>
<feature type="domain" description="Mechanosensitive ion channel MscS C-terminal" evidence="9">
    <location>
        <begin position="183"/>
        <end position="266"/>
    </location>
</feature>
<dbReference type="Proteomes" id="UP000554342">
    <property type="component" value="Unassembled WGS sequence"/>
</dbReference>
<dbReference type="Pfam" id="PF05552">
    <property type="entry name" value="MS_channel_1st_1"/>
    <property type="match status" value="1"/>
</dbReference>
<dbReference type="Gene3D" id="2.30.30.60">
    <property type="match status" value="1"/>
</dbReference>
<dbReference type="InterPro" id="IPR045275">
    <property type="entry name" value="MscS_archaea/bacteria_type"/>
</dbReference>
<dbReference type="SUPFAM" id="SSF82861">
    <property type="entry name" value="Mechanosensitive channel protein MscS (YggB), transmembrane region"/>
    <property type="match status" value="1"/>
</dbReference>
<dbReference type="EMBL" id="JACIJI010000001">
    <property type="protein sequence ID" value="MBB5717422.1"/>
    <property type="molecule type" value="Genomic_DNA"/>
</dbReference>
<keyword evidence="6 7" id="KW-0472">Membrane</keyword>
<dbReference type="InterPro" id="IPR011014">
    <property type="entry name" value="MscS_channel_TM-2"/>
</dbReference>
<evidence type="ECO:0000313" key="11">
    <source>
        <dbReference type="Proteomes" id="UP000554342"/>
    </source>
</evidence>
<dbReference type="InterPro" id="IPR010920">
    <property type="entry name" value="LSM_dom_sf"/>
</dbReference>
<dbReference type="AlphaFoldDB" id="A0A840YV09"/>
<dbReference type="SUPFAM" id="SSF50182">
    <property type="entry name" value="Sm-like ribonucleoproteins"/>
    <property type="match status" value="1"/>
</dbReference>
<feature type="domain" description="Mechanosensitive ion channel MscS" evidence="8">
    <location>
        <begin position="109"/>
        <end position="172"/>
    </location>
</feature>
<dbReference type="Pfam" id="PF00924">
    <property type="entry name" value="MS_channel_2nd"/>
    <property type="match status" value="1"/>
</dbReference>
<keyword evidence="7" id="KW-0997">Cell inner membrane</keyword>
<comment type="subunit">
    <text evidence="7">Homoheptamer.</text>
</comment>
<keyword evidence="7" id="KW-0813">Transport</keyword>
<proteinExistence type="inferred from homology"/>
<keyword evidence="11" id="KW-1185">Reference proteome</keyword>
<dbReference type="PANTHER" id="PTHR30221:SF1">
    <property type="entry name" value="SMALL-CONDUCTANCE MECHANOSENSITIVE CHANNEL"/>
    <property type="match status" value="1"/>
</dbReference>